<dbReference type="Pfam" id="PF07730">
    <property type="entry name" value="HisKA_3"/>
    <property type="match status" value="1"/>
</dbReference>
<keyword evidence="10" id="KW-0812">Transmembrane</keyword>
<gene>
    <name evidence="13" type="ORF">AVDCRST_MAG35-3179</name>
</gene>
<dbReference type="PANTHER" id="PTHR24421">
    <property type="entry name" value="NITRATE/NITRITE SENSOR PROTEIN NARX-RELATED"/>
    <property type="match status" value="1"/>
</dbReference>
<evidence type="ECO:0000256" key="6">
    <source>
        <dbReference type="ARBA" id="ARBA00022777"/>
    </source>
</evidence>
<dbReference type="GO" id="GO:0046983">
    <property type="term" value="F:protein dimerization activity"/>
    <property type="evidence" value="ECO:0007669"/>
    <property type="project" value="InterPro"/>
</dbReference>
<feature type="non-terminal residue" evidence="13">
    <location>
        <position position="410"/>
    </location>
</feature>
<keyword evidence="5" id="KW-0547">Nucleotide-binding</keyword>
<evidence type="ECO:0000313" key="13">
    <source>
        <dbReference type="EMBL" id="CAA9439539.1"/>
    </source>
</evidence>
<comment type="catalytic activity">
    <reaction evidence="1">
        <text>ATP + protein L-histidine = ADP + protein N-phospho-L-histidine.</text>
        <dbReference type="EC" id="2.7.13.3"/>
    </reaction>
</comment>
<keyword evidence="4" id="KW-0808">Transferase</keyword>
<evidence type="ECO:0000256" key="10">
    <source>
        <dbReference type="SAM" id="Phobius"/>
    </source>
</evidence>
<feature type="transmembrane region" description="Helical" evidence="10">
    <location>
        <begin position="29"/>
        <end position="47"/>
    </location>
</feature>
<dbReference type="GO" id="GO:0016020">
    <property type="term" value="C:membrane"/>
    <property type="evidence" value="ECO:0007669"/>
    <property type="project" value="InterPro"/>
</dbReference>
<name>A0A6J4QCZ4_9ACTN</name>
<keyword evidence="10" id="KW-0472">Membrane</keyword>
<sequence length="410" mass="41819">MPGSAAEEQDLLGARWARPLPPRAARADAGLAAALLALALVSVPVFVLGQSAAGARPPLWATAAWTLVITVPLAWRRRFPAGVAVVVAGAFLLGQATGNPERLVSQISLFTALYTVGAWGAQRRRSIVVRAGVVAAVLVWLAAVLVTDFPQDLPGGGAGGGGPQAAVLSLTVLQTLLFLAGAVALGESSRLSARRLAALQVRTGQLIAERERTSAQAAAQAVSAERLRIARELHDVVAHHVSAMGVQAAAARRVLLTAPARASGALATIESSARSAVDEMHRVLVALRSDGEQATAAAASQAPSALGVDQLPGLVAQAQASGTPAALTVDGRPRPVPATTGLTVYRLAQEALTNARKHAGPGARAEVRLRYHPDAVELVVEDHGGDRSPAPPGPGGPGLGGLGQLGDRKS</sequence>
<organism evidence="13">
    <name type="scientific">uncultured Quadrisphaera sp</name>
    <dbReference type="NCBI Taxonomy" id="904978"/>
    <lineage>
        <taxon>Bacteria</taxon>
        <taxon>Bacillati</taxon>
        <taxon>Actinomycetota</taxon>
        <taxon>Actinomycetes</taxon>
        <taxon>Kineosporiales</taxon>
        <taxon>Kineosporiaceae</taxon>
        <taxon>Quadrisphaera</taxon>
        <taxon>environmental samples</taxon>
    </lineage>
</organism>
<reference evidence="13" key="1">
    <citation type="submission" date="2020-02" db="EMBL/GenBank/DDBJ databases">
        <authorList>
            <person name="Meier V. D."/>
        </authorList>
    </citation>
    <scope>NUCLEOTIDE SEQUENCE</scope>
    <source>
        <strain evidence="13">AVDCRST_MAG35</strain>
    </source>
</reference>
<keyword evidence="7" id="KW-0067">ATP-binding</keyword>
<keyword evidence="6 13" id="KW-0418">Kinase</keyword>
<feature type="domain" description="Signal transduction histidine kinase subgroup 3 dimerisation and phosphoacceptor" evidence="11">
    <location>
        <begin position="225"/>
        <end position="290"/>
    </location>
</feature>
<feature type="transmembrane region" description="Helical" evidence="10">
    <location>
        <begin position="103"/>
        <end position="120"/>
    </location>
</feature>
<feature type="transmembrane region" description="Helical" evidence="10">
    <location>
        <begin position="59"/>
        <end position="75"/>
    </location>
</feature>
<dbReference type="InterPro" id="IPR050482">
    <property type="entry name" value="Sensor_HK_TwoCompSys"/>
</dbReference>
<dbReference type="SUPFAM" id="SSF55874">
    <property type="entry name" value="ATPase domain of HSP90 chaperone/DNA topoisomerase II/histidine kinase"/>
    <property type="match status" value="1"/>
</dbReference>
<feature type="transmembrane region" description="Helical" evidence="10">
    <location>
        <begin position="166"/>
        <end position="186"/>
    </location>
</feature>
<keyword evidence="3" id="KW-0597">Phosphoprotein</keyword>
<dbReference type="GO" id="GO:0005524">
    <property type="term" value="F:ATP binding"/>
    <property type="evidence" value="ECO:0007669"/>
    <property type="project" value="UniProtKB-KW"/>
</dbReference>
<evidence type="ECO:0000259" key="11">
    <source>
        <dbReference type="Pfam" id="PF07730"/>
    </source>
</evidence>
<dbReference type="AlphaFoldDB" id="A0A6J4QCZ4"/>
<dbReference type="Gene3D" id="1.20.5.1930">
    <property type="match status" value="1"/>
</dbReference>
<dbReference type="EMBL" id="CADCUY010000602">
    <property type="protein sequence ID" value="CAA9439539.1"/>
    <property type="molecule type" value="Genomic_DNA"/>
</dbReference>
<keyword evidence="10" id="KW-1133">Transmembrane helix</keyword>
<dbReference type="Pfam" id="PF23539">
    <property type="entry name" value="DUF7134"/>
    <property type="match status" value="1"/>
</dbReference>
<evidence type="ECO:0000256" key="5">
    <source>
        <dbReference type="ARBA" id="ARBA00022741"/>
    </source>
</evidence>
<evidence type="ECO:0000256" key="3">
    <source>
        <dbReference type="ARBA" id="ARBA00022553"/>
    </source>
</evidence>
<evidence type="ECO:0000256" key="8">
    <source>
        <dbReference type="ARBA" id="ARBA00023012"/>
    </source>
</evidence>
<dbReference type="InterPro" id="IPR011712">
    <property type="entry name" value="Sig_transdc_His_kin_sub3_dim/P"/>
</dbReference>
<feature type="region of interest" description="Disordered" evidence="9">
    <location>
        <begin position="382"/>
        <end position="410"/>
    </location>
</feature>
<dbReference type="Gene3D" id="3.30.565.10">
    <property type="entry name" value="Histidine kinase-like ATPase, C-terminal domain"/>
    <property type="match status" value="1"/>
</dbReference>
<accession>A0A6J4QCZ4</accession>
<feature type="transmembrane region" description="Helical" evidence="10">
    <location>
        <begin position="80"/>
        <end position="97"/>
    </location>
</feature>
<evidence type="ECO:0000256" key="4">
    <source>
        <dbReference type="ARBA" id="ARBA00022679"/>
    </source>
</evidence>
<proteinExistence type="predicted"/>
<dbReference type="GO" id="GO:0000155">
    <property type="term" value="F:phosphorelay sensor kinase activity"/>
    <property type="evidence" value="ECO:0007669"/>
    <property type="project" value="InterPro"/>
</dbReference>
<evidence type="ECO:0000256" key="1">
    <source>
        <dbReference type="ARBA" id="ARBA00000085"/>
    </source>
</evidence>
<dbReference type="EC" id="2.7.13.3" evidence="2"/>
<keyword evidence="8" id="KW-0902">Two-component regulatory system</keyword>
<dbReference type="InterPro" id="IPR055558">
    <property type="entry name" value="DUF7134"/>
</dbReference>
<evidence type="ECO:0000256" key="2">
    <source>
        <dbReference type="ARBA" id="ARBA00012438"/>
    </source>
</evidence>
<dbReference type="InterPro" id="IPR036890">
    <property type="entry name" value="HATPase_C_sf"/>
</dbReference>
<feature type="domain" description="DUF7134" evidence="12">
    <location>
        <begin position="26"/>
        <end position="190"/>
    </location>
</feature>
<evidence type="ECO:0000256" key="7">
    <source>
        <dbReference type="ARBA" id="ARBA00022840"/>
    </source>
</evidence>
<evidence type="ECO:0000259" key="12">
    <source>
        <dbReference type="Pfam" id="PF23539"/>
    </source>
</evidence>
<evidence type="ECO:0000256" key="9">
    <source>
        <dbReference type="SAM" id="MobiDB-lite"/>
    </source>
</evidence>
<protein>
    <recommendedName>
        <fullName evidence="2">histidine kinase</fullName>
        <ecNumber evidence="2">2.7.13.3</ecNumber>
    </recommendedName>
</protein>
<feature type="transmembrane region" description="Helical" evidence="10">
    <location>
        <begin position="127"/>
        <end position="146"/>
    </location>
</feature>
<dbReference type="PANTHER" id="PTHR24421:SF10">
    <property type="entry name" value="NITRATE_NITRITE SENSOR PROTEIN NARQ"/>
    <property type="match status" value="1"/>
</dbReference>